<sequence length="202" mass="23592">MSFMIDDIDYIQQVYRELKAEVDEVEMEFENTVRVYRSPLRQALNDITRLYNSVNNVKGDFSGFKNVSVYVHGIESNGKQFLESAKKAAQPGDVIMREMRKGKNEYFVVNEDGGIKKIAEFEKLRLKKEFKNKQGRLHIVYDTEHKNEHRQETSDDVAKRLTEMGLVNEATKIDLFAHSYGGRRFFQFAMDYPDQVRSITTI</sequence>
<evidence type="ECO:0000313" key="3">
    <source>
        <dbReference type="EMBL" id="NEY83178.1"/>
    </source>
</evidence>
<organism evidence="3 4">
    <name type="scientific">Bacillus aquiflavi</name>
    <dbReference type="NCBI Taxonomy" id="2672567"/>
    <lineage>
        <taxon>Bacteria</taxon>
        <taxon>Bacillati</taxon>
        <taxon>Bacillota</taxon>
        <taxon>Bacilli</taxon>
        <taxon>Bacillales</taxon>
        <taxon>Bacillaceae</taxon>
        <taxon>Bacillus</taxon>
    </lineage>
</organism>
<proteinExistence type="predicted"/>
<dbReference type="EMBL" id="JAAIWN010000091">
    <property type="protein sequence ID" value="NEY83178.1"/>
    <property type="molecule type" value="Genomic_DNA"/>
</dbReference>
<dbReference type="GO" id="GO:0016787">
    <property type="term" value="F:hydrolase activity"/>
    <property type="evidence" value="ECO:0007669"/>
    <property type="project" value="UniProtKB-KW"/>
</dbReference>
<dbReference type="SUPFAM" id="SSF53474">
    <property type="entry name" value="alpha/beta-Hydrolases"/>
    <property type="match status" value="1"/>
</dbReference>
<accession>A0A6B3W100</accession>
<dbReference type="AlphaFoldDB" id="A0A6B3W100"/>
<dbReference type="Proteomes" id="UP000570010">
    <property type="component" value="Unassembled WGS sequence"/>
</dbReference>
<dbReference type="Gene3D" id="3.40.50.1820">
    <property type="entry name" value="alpha/beta hydrolase"/>
    <property type="match status" value="1"/>
</dbReference>
<keyword evidence="4" id="KW-1185">Reference proteome</keyword>
<evidence type="ECO:0000256" key="1">
    <source>
        <dbReference type="SAM" id="Coils"/>
    </source>
</evidence>
<reference evidence="3 4" key="1">
    <citation type="submission" date="2020-02" db="EMBL/GenBank/DDBJ databases">
        <title>Bacillus aquiflavi sp. nov., isolated from yellow water of strong flavor Chinese baijiu in Yibin region of China.</title>
        <authorList>
            <person name="Xie J."/>
        </authorList>
    </citation>
    <scope>NUCLEOTIDE SEQUENCE [LARGE SCALE GENOMIC DNA]</scope>
    <source>
        <strain evidence="3 4">3H-10</strain>
    </source>
</reference>
<dbReference type="EMBL" id="JACEIO010000087">
    <property type="protein sequence ID" value="MBA4538819.1"/>
    <property type="molecule type" value="Genomic_DNA"/>
</dbReference>
<evidence type="ECO:0000313" key="2">
    <source>
        <dbReference type="EMBL" id="MBA4538819.1"/>
    </source>
</evidence>
<gene>
    <name evidence="3" type="ORF">G4D64_17185</name>
    <name evidence="2" type="ORF">H1Z61_17235</name>
</gene>
<comment type="caution">
    <text evidence="3">The sequence shown here is derived from an EMBL/GenBank/DDBJ whole genome shotgun (WGS) entry which is preliminary data.</text>
</comment>
<protein>
    <submittedName>
        <fullName evidence="3">Alpha/beta hydrolase</fullName>
    </submittedName>
</protein>
<feature type="non-terminal residue" evidence="3">
    <location>
        <position position="202"/>
    </location>
</feature>
<evidence type="ECO:0000313" key="5">
    <source>
        <dbReference type="Proteomes" id="UP000570010"/>
    </source>
</evidence>
<feature type="coiled-coil region" evidence="1">
    <location>
        <begin position="8"/>
        <end position="35"/>
    </location>
</feature>
<name>A0A6B3W100_9BACI</name>
<evidence type="ECO:0000313" key="4">
    <source>
        <dbReference type="Proteomes" id="UP000472971"/>
    </source>
</evidence>
<keyword evidence="3" id="KW-0378">Hydrolase</keyword>
<keyword evidence="1" id="KW-0175">Coiled coil</keyword>
<dbReference type="Proteomes" id="UP000472971">
    <property type="component" value="Unassembled WGS sequence"/>
</dbReference>
<dbReference type="InterPro" id="IPR029058">
    <property type="entry name" value="AB_hydrolase_fold"/>
</dbReference>
<reference evidence="2 5" key="2">
    <citation type="submission" date="2020-07" db="EMBL/GenBank/DDBJ databases">
        <authorList>
            <person name="Feng H."/>
        </authorList>
    </citation>
    <scope>NUCLEOTIDE SEQUENCE [LARGE SCALE GENOMIC DNA]</scope>
    <source>
        <strain evidence="5">s-12</strain>
        <strain evidence="2">S-12</strain>
    </source>
</reference>